<dbReference type="Proteomes" id="UP000678374">
    <property type="component" value="Unassembled WGS sequence"/>
</dbReference>
<dbReference type="InterPro" id="IPR050546">
    <property type="entry name" value="Glycosyl_Hydrlase_16"/>
</dbReference>
<protein>
    <submittedName>
        <fullName evidence="3">Glycoside hydrolase family 16 protein</fullName>
    </submittedName>
</protein>
<dbReference type="GO" id="GO:0004553">
    <property type="term" value="F:hydrolase activity, hydrolyzing O-glycosyl compounds"/>
    <property type="evidence" value="ECO:0007669"/>
    <property type="project" value="InterPro"/>
</dbReference>
<dbReference type="PROSITE" id="PS51762">
    <property type="entry name" value="GH16_2"/>
    <property type="match status" value="1"/>
</dbReference>
<dbReference type="GO" id="GO:0005975">
    <property type="term" value="P:carbohydrate metabolic process"/>
    <property type="evidence" value="ECO:0007669"/>
    <property type="project" value="InterPro"/>
</dbReference>
<comment type="caution">
    <text evidence="3">The sequence shown here is derived from an EMBL/GenBank/DDBJ whole genome shotgun (WGS) entry which is preliminary data.</text>
</comment>
<dbReference type="SUPFAM" id="SSF49899">
    <property type="entry name" value="Concanavalin A-like lectins/glucanases"/>
    <property type="match status" value="1"/>
</dbReference>
<evidence type="ECO:0000313" key="4">
    <source>
        <dbReference type="Proteomes" id="UP000678374"/>
    </source>
</evidence>
<dbReference type="Pfam" id="PF00722">
    <property type="entry name" value="Glyco_hydro_16"/>
    <property type="match status" value="1"/>
</dbReference>
<dbReference type="PANTHER" id="PTHR10963">
    <property type="entry name" value="GLYCOSYL HYDROLASE-RELATED"/>
    <property type="match status" value="1"/>
</dbReference>
<evidence type="ECO:0000313" key="3">
    <source>
        <dbReference type="EMBL" id="MBQ0957905.1"/>
    </source>
</evidence>
<evidence type="ECO:0000259" key="2">
    <source>
        <dbReference type="PROSITE" id="PS51762"/>
    </source>
</evidence>
<dbReference type="InterPro" id="IPR000757">
    <property type="entry name" value="Beta-glucanase-like"/>
</dbReference>
<comment type="similarity">
    <text evidence="1">Belongs to the glycosyl hydrolase 16 family.</text>
</comment>
<dbReference type="RefSeq" id="WP_210800308.1">
    <property type="nucleotide sequence ID" value="NZ_JAGQDE010000002.1"/>
</dbReference>
<dbReference type="InterPro" id="IPR013320">
    <property type="entry name" value="ConA-like_dom_sf"/>
</dbReference>
<evidence type="ECO:0000256" key="1">
    <source>
        <dbReference type="ARBA" id="ARBA00006865"/>
    </source>
</evidence>
<organism evidence="3 4">
    <name type="scientific">Ideonella aquatica</name>
    <dbReference type="NCBI Taxonomy" id="2824119"/>
    <lineage>
        <taxon>Bacteria</taxon>
        <taxon>Pseudomonadati</taxon>
        <taxon>Pseudomonadota</taxon>
        <taxon>Betaproteobacteria</taxon>
        <taxon>Burkholderiales</taxon>
        <taxon>Sphaerotilaceae</taxon>
        <taxon>Ideonella</taxon>
    </lineage>
</organism>
<dbReference type="CDD" id="cd08023">
    <property type="entry name" value="GH16_laminarinase_like"/>
    <property type="match status" value="1"/>
</dbReference>
<dbReference type="PANTHER" id="PTHR10963:SF55">
    <property type="entry name" value="GLYCOSIDE HYDROLASE FAMILY 16 PROTEIN"/>
    <property type="match status" value="1"/>
</dbReference>
<feature type="domain" description="GH16" evidence="2">
    <location>
        <begin position="1"/>
        <end position="298"/>
    </location>
</feature>
<accession>A0A940YD02</accession>
<keyword evidence="3" id="KW-0378">Hydrolase</keyword>
<sequence>MPDTTPPPAHHSAWPAHRLFATLLALALLGCGGGGVAHGAASAGAAATARWALVWSDEFNAAAGSPPNRSTWSDDLGNAEANGWGNHELQYYTAAPRNAFHDGKGRLVLRAERAVNPGPCWNGRPCDFTSARILTRGKVSYTYGKVEARIKVPAGVGLWPAFWSLGDSHLPWPQAGELDIMEYVGKEPNTTYGTAHGPGYSGGSGIGRPRPFGTPVADRFHVFTLIKRPNEIIWQVDGIEYHRLTPASLPPGAPWVFERPFFLILNLAVGGDWPGPPDGSTVFPARMLVDWVRIYQER</sequence>
<reference evidence="3" key="1">
    <citation type="submission" date="2021-04" db="EMBL/GenBank/DDBJ databases">
        <title>The genome sequence of Ideonella sp. 4Y11.</title>
        <authorList>
            <person name="Liu Y."/>
        </authorList>
    </citation>
    <scope>NUCLEOTIDE SEQUENCE</scope>
    <source>
        <strain evidence="3">4Y11</strain>
    </source>
</reference>
<proteinExistence type="inferred from homology"/>
<keyword evidence="4" id="KW-1185">Reference proteome</keyword>
<dbReference type="AlphaFoldDB" id="A0A940YD02"/>
<gene>
    <name evidence="3" type="ORF">KAK06_02935</name>
</gene>
<dbReference type="Gene3D" id="2.60.120.200">
    <property type="match status" value="1"/>
</dbReference>
<dbReference type="EMBL" id="JAGQDE010000002">
    <property type="protein sequence ID" value="MBQ0957905.1"/>
    <property type="molecule type" value="Genomic_DNA"/>
</dbReference>
<name>A0A940YD02_9BURK</name>